<evidence type="ECO:0000313" key="2">
    <source>
        <dbReference type="Proteomes" id="UP000077266"/>
    </source>
</evidence>
<reference evidence="1 2" key="1">
    <citation type="journal article" date="2016" name="Mol. Biol. Evol.">
        <title>Comparative Genomics of Early-Diverging Mushroom-Forming Fungi Provides Insights into the Origins of Lignocellulose Decay Capabilities.</title>
        <authorList>
            <person name="Nagy L.G."/>
            <person name="Riley R."/>
            <person name="Tritt A."/>
            <person name="Adam C."/>
            <person name="Daum C."/>
            <person name="Floudas D."/>
            <person name="Sun H."/>
            <person name="Yadav J.S."/>
            <person name="Pangilinan J."/>
            <person name="Larsson K.H."/>
            <person name="Matsuura K."/>
            <person name="Barry K."/>
            <person name="Labutti K."/>
            <person name="Kuo R."/>
            <person name="Ohm R.A."/>
            <person name="Bhattacharya S.S."/>
            <person name="Shirouzu T."/>
            <person name="Yoshinaga Y."/>
            <person name="Martin F.M."/>
            <person name="Grigoriev I.V."/>
            <person name="Hibbett D.S."/>
        </authorList>
    </citation>
    <scope>NUCLEOTIDE SEQUENCE [LARGE SCALE GENOMIC DNA]</scope>
    <source>
        <strain evidence="1 2">HHB12029</strain>
    </source>
</reference>
<accession>A0A166BVM2</accession>
<dbReference type="AlphaFoldDB" id="A0A166BVM2"/>
<proteinExistence type="predicted"/>
<dbReference type="Proteomes" id="UP000077266">
    <property type="component" value="Unassembled WGS sequence"/>
</dbReference>
<keyword evidence="2" id="KW-1185">Reference proteome</keyword>
<evidence type="ECO:0000313" key="1">
    <source>
        <dbReference type="EMBL" id="KZW04420.1"/>
    </source>
</evidence>
<name>A0A166BVM2_EXIGL</name>
<dbReference type="EMBL" id="KV425882">
    <property type="protein sequence ID" value="KZW04420.1"/>
    <property type="molecule type" value="Genomic_DNA"/>
</dbReference>
<dbReference type="InParanoid" id="A0A166BVM2"/>
<dbReference type="STRING" id="1314781.A0A166BVM2"/>
<gene>
    <name evidence="1" type="ORF">EXIGLDRAFT_599281</name>
</gene>
<organism evidence="1 2">
    <name type="scientific">Exidia glandulosa HHB12029</name>
    <dbReference type="NCBI Taxonomy" id="1314781"/>
    <lineage>
        <taxon>Eukaryota</taxon>
        <taxon>Fungi</taxon>
        <taxon>Dikarya</taxon>
        <taxon>Basidiomycota</taxon>
        <taxon>Agaricomycotina</taxon>
        <taxon>Agaricomycetes</taxon>
        <taxon>Auriculariales</taxon>
        <taxon>Exidiaceae</taxon>
        <taxon>Exidia</taxon>
    </lineage>
</organism>
<dbReference type="OrthoDB" id="5803672at2759"/>
<sequence length="376" mass="40221">MYAQPLHFLPGTLPLSSSIPLSPNTCLNASNTFEQLINCFNGFTFPHDSYTATTYAQAQPEPAERASWTTAVSTLLAIDGEDFTCADALSSLVAPNPLGGLYTYSLFHDDETEEEFCILHETTSVVVNGTAVYAKGWGLVAVPATRSCAQRDLHFAAPHPEWDLETPQQAAALFKSTHARSLLIAGRIRTAFMEPTDCIVSSTSSNWKTDPAHDVEQPFFNASIAIYRAQMKAGCDPLSCAFIQLHGKGATTCASDDMFLSSGLGASAGSVEWYTDSTPRPVKMIQQALLTSAAFPSWTITLPSEDPSCTALMATTNVVGRHLNGVDLSSVCEVGATAKTATGLFVHIEQSAASRSGDVYGNWTRALESAFPPLCA</sequence>
<protein>
    <submittedName>
        <fullName evidence="1">Uncharacterized protein</fullName>
    </submittedName>
</protein>